<accession>X1MT73</accession>
<evidence type="ECO:0000313" key="2">
    <source>
        <dbReference type="EMBL" id="GAI09589.1"/>
    </source>
</evidence>
<feature type="non-terminal residue" evidence="2">
    <location>
        <position position="1"/>
    </location>
</feature>
<dbReference type="GO" id="GO:0008757">
    <property type="term" value="F:S-adenosylmethionine-dependent methyltransferase activity"/>
    <property type="evidence" value="ECO:0007669"/>
    <property type="project" value="InterPro"/>
</dbReference>
<organism evidence="2">
    <name type="scientific">marine sediment metagenome</name>
    <dbReference type="NCBI Taxonomy" id="412755"/>
    <lineage>
        <taxon>unclassified sequences</taxon>
        <taxon>metagenomes</taxon>
        <taxon>ecological metagenomes</taxon>
    </lineage>
</organism>
<dbReference type="SUPFAM" id="SSF53335">
    <property type="entry name" value="S-adenosyl-L-methionine-dependent methyltransferases"/>
    <property type="match status" value="1"/>
</dbReference>
<proteinExistence type="predicted"/>
<dbReference type="InterPro" id="IPR029063">
    <property type="entry name" value="SAM-dependent_MTases_sf"/>
</dbReference>
<gene>
    <name evidence="2" type="ORF">S06H3_17735</name>
</gene>
<feature type="domain" description="Methyltransferase type 11" evidence="1">
    <location>
        <begin position="7"/>
        <end position="55"/>
    </location>
</feature>
<comment type="caution">
    <text evidence="2">The sequence shown here is derived from an EMBL/GenBank/DDBJ whole genome shotgun (WGS) entry which is preliminary data.</text>
</comment>
<dbReference type="Pfam" id="PF08241">
    <property type="entry name" value="Methyltransf_11"/>
    <property type="match status" value="1"/>
</dbReference>
<dbReference type="Gene3D" id="3.40.50.150">
    <property type="entry name" value="Vaccinia Virus protein VP39"/>
    <property type="match status" value="1"/>
</dbReference>
<sequence>DINYKYLTNGLQSLKEIPSSSVNFVFSNAVLEHIKEDEFIPTIKEIKRVLKESGVSSHDVDLRDHLGKSLNHLRFSENFWMRDIIYNSGFYTNRLRFSEIIKVFKDLGFKYEMKDLQKFNSLPISKDKLDRKFRDFSEDDLLVSSFQILLFRDGKAE</sequence>
<reference evidence="2" key="1">
    <citation type="journal article" date="2014" name="Front. Microbiol.">
        <title>High frequency of phylogenetically diverse reductive dehalogenase-homologous genes in deep subseafloor sedimentary metagenomes.</title>
        <authorList>
            <person name="Kawai M."/>
            <person name="Futagami T."/>
            <person name="Toyoda A."/>
            <person name="Takaki Y."/>
            <person name="Nishi S."/>
            <person name="Hori S."/>
            <person name="Arai W."/>
            <person name="Tsubouchi T."/>
            <person name="Morono Y."/>
            <person name="Uchiyama I."/>
            <person name="Ito T."/>
            <person name="Fujiyama A."/>
            <person name="Inagaki F."/>
            <person name="Takami H."/>
        </authorList>
    </citation>
    <scope>NUCLEOTIDE SEQUENCE</scope>
    <source>
        <strain evidence="2">Expedition CK06-06</strain>
    </source>
</reference>
<dbReference type="AlphaFoldDB" id="X1MT73"/>
<dbReference type="EMBL" id="BARV01008893">
    <property type="protein sequence ID" value="GAI09589.1"/>
    <property type="molecule type" value="Genomic_DNA"/>
</dbReference>
<protein>
    <recommendedName>
        <fullName evidence="1">Methyltransferase type 11 domain-containing protein</fullName>
    </recommendedName>
</protein>
<name>X1MT73_9ZZZZ</name>
<dbReference type="InterPro" id="IPR013216">
    <property type="entry name" value="Methyltransf_11"/>
</dbReference>
<evidence type="ECO:0000259" key="1">
    <source>
        <dbReference type="Pfam" id="PF08241"/>
    </source>
</evidence>